<keyword evidence="2" id="KW-0472">Membrane</keyword>
<dbReference type="STRING" id="143223.SAMN05878281_1327"/>
<feature type="transmembrane region" description="Helical" evidence="2">
    <location>
        <begin position="41"/>
        <end position="59"/>
    </location>
</feature>
<dbReference type="Proteomes" id="UP000190235">
    <property type="component" value="Chromosome I"/>
</dbReference>
<protein>
    <recommendedName>
        <fullName evidence="5">Tryptophan-rich sensory protein</fullName>
    </recommendedName>
</protein>
<dbReference type="OrthoDB" id="780137at2"/>
<keyword evidence="2" id="KW-1133">Transmembrane helix</keyword>
<gene>
    <name evidence="3" type="ORF">SAMN05878281_1327</name>
</gene>
<evidence type="ECO:0000256" key="2">
    <source>
        <dbReference type="SAM" id="Phobius"/>
    </source>
</evidence>
<evidence type="ECO:0000256" key="1">
    <source>
        <dbReference type="SAM" id="MobiDB-lite"/>
    </source>
</evidence>
<feature type="transmembrane region" description="Helical" evidence="2">
    <location>
        <begin position="126"/>
        <end position="145"/>
    </location>
</feature>
<dbReference type="EMBL" id="LT670848">
    <property type="protein sequence ID" value="SHM62324.1"/>
    <property type="molecule type" value="Genomic_DNA"/>
</dbReference>
<evidence type="ECO:0000313" key="3">
    <source>
        <dbReference type="EMBL" id="SHM62324.1"/>
    </source>
</evidence>
<dbReference type="AlphaFoldDB" id="A0A1M7KAS0"/>
<name>A0A1M7KAS0_9FLAO</name>
<feature type="transmembrane region" description="Helical" evidence="2">
    <location>
        <begin position="18"/>
        <end position="35"/>
    </location>
</feature>
<evidence type="ECO:0000313" key="4">
    <source>
        <dbReference type="Proteomes" id="UP000190235"/>
    </source>
</evidence>
<feature type="compositionally biased region" description="Basic and acidic residues" evidence="1">
    <location>
        <begin position="496"/>
        <end position="505"/>
    </location>
</feature>
<keyword evidence="4" id="KW-1185">Reference proteome</keyword>
<feature type="region of interest" description="Disordered" evidence="1">
    <location>
        <begin position="469"/>
        <end position="505"/>
    </location>
</feature>
<accession>A0A1M7KAS0</accession>
<organism evidence="3 4">
    <name type="scientific">Salegentibacter salegens</name>
    <dbReference type="NCBI Taxonomy" id="143223"/>
    <lineage>
        <taxon>Bacteria</taxon>
        <taxon>Pseudomonadati</taxon>
        <taxon>Bacteroidota</taxon>
        <taxon>Flavobacteriia</taxon>
        <taxon>Flavobacteriales</taxon>
        <taxon>Flavobacteriaceae</taxon>
        <taxon>Salegentibacter</taxon>
    </lineage>
</organism>
<reference evidence="4" key="1">
    <citation type="submission" date="2016-11" db="EMBL/GenBank/DDBJ databases">
        <authorList>
            <person name="Varghese N."/>
            <person name="Submissions S."/>
        </authorList>
    </citation>
    <scope>NUCLEOTIDE SEQUENCE [LARGE SCALE GENOMIC DNA]</scope>
    <source>
        <strain evidence="4">ACAM 48</strain>
    </source>
</reference>
<sequence>MSKTGKDILIRFQKRWQLLLWLEVFLYATVAAVFIWFFSFNLLICIFSFGIVFIVAAFLKRPWKIDLQKVSSFIDRKSNKLEYSSGLLLKPTEELSGLAKLQQQKVAKEVEAESKKIQPEHKLGKAAITSVVMITIGFFAFYFGLTENYFSKENEIPKEEIIVFRPTDSTEVKSKAPILKEQQLTINYPGYTGLANSTSSKMDIKAVESSRVTWKLGFEGAVDSVSLESMGRRRPMKENNGTYTGTSVLENSGFYNFRFTDKAGASYVSDLYAIEVTKDKAPVIILEGLKQFNSFNYDDEKRINFSASITDDFGLANAYIIATVSRGTGESVKFREEKLSFDNAVESGNKSLNLTKNIDLDKMEMEPGDELYFYVEASDLKQPQANIARSETHFAVIKDTVDYGPGVDGGFGVDLMPDYFRSQRQLIIDTEKLISERGKLSKEEFNKTSNDLGFDQKALRLKYGQFMGDEAEGGMETGGETSGENHDPDEDPLADYTHDHDGDNEHNLVEEEHNHEAEDGEEEDPLAEYLHNHSDPESSTLFTDNLKAKLRQALNIMWDAELHLRLYEPEKSLPFQYEALELIQEIKNSARIYVHRIGFDPPPIKEDKRLTGELDEVGNYRKNEEIKENDEYLFMRKSVLRLEELKTSNSKITESDRELFEKAGNELAEKAIAEPGRYLKVLQQLKQLSEEQQIAKEIIIETQKGLLKALPKANAKPQKRTGFSGKINDLLLKELELNEQ</sequence>
<proteinExistence type="predicted"/>
<keyword evidence="2" id="KW-0812">Transmembrane</keyword>
<evidence type="ECO:0008006" key="5">
    <source>
        <dbReference type="Google" id="ProtNLM"/>
    </source>
</evidence>
<dbReference type="RefSeq" id="WP_079734523.1">
    <property type="nucleotide sequence ID" value="NZ_LT670848.1"/>
</dbReference>